<keyword evidence="6" id="KW-1185">Reference proteome</keyword>
<comment type="caution">
    <text evidence="5">The sequence shown here is derived from an EMBL/GenBank/DDBJ whole genome shotgun (WGS) entry which is preliminary data.</text>
</comment>
<proteinExistence type="inferred from homology"/>
<evidence type="ECO:0000256" key="2">
    <source>
        <dbReference type="ARBA" id="ARBA00023002"/>
    </source>
</evidence>
<dbReference type="PANTHER" id="PTHR44196:SF1">
    <property type="entry name" value="DEHYDROGENASE_REDUCTASE SDR FAMILY MEMBER 7B"/>
    <property type="match status" value="1"/>
</dbReference>
<dbReference type="AlphaFoldDB" id="A0A1A7BHZ4"/>
<dbReference type="Pfam" id="PF00106">
    <property type="entry name" value="adh_short"/>
    <property type="match status" value="1"/>
</dbReference>
<dbReference type="PROSITE" id="PS00061">
    <property type="entry name" value="ADH_SHORT"/>
    <property type="match status" value="1"/>
</dbReference>
<dbReference type="STRING" id="1300349.I603_0309"/>
<dbReference type="PRINTS" id="PR00081">
    <property type="entry name" value="GDHRDH"/>
</dbReference>
<dbReference type="PATRIC" id="fig|1300349.4.peg.305"/>
<evidence type="ECO:0000313" key="6">
    <source>
        <dbReference type="Proteomes" id="UP000092484"/>
    </source>
</evidence>
<gene>
    <name evidence="5" type="ORF">I603_0309</name>
</gene>
<feature type="domain" description="Ketoreductase" evidence="4">
    <location>
        <begin position="6"/>
        <end position="183"/>
    </location>
</feature>
<evidence type="ECO:0000256" key="3">
    <source>
        <dbReference type="RuleBase" id="RU000363"/>
    </source>
</evidence>
<dbReference type="SUPFAM" id="SSF51735">
    <property type="entry name" value="NAD(P)-binding Rossmann-fold domains"/>
    <property type="match status" value="1"/>
</dbReference>
<dbReference type="PANTHER" id="PTHR44196">
    <property type="entry name" value="DEHYDROGENASE/REDUCTASE SDR FAMILY MEMBER 7B"/>
    <property type="match status" value="1"/>
</dbReference>
<dbReference type="GO" id="GO:0016491">
    <property type="term" value="F:oxidoreductase activity"/>
    <property type="evidence" value="ECO:0007669"/>
    <property type="project" value="UniProtKB-KW"/>
</dbReference>
<organism evidence="5 6">
    <name type="scientific">Erythrobacter dokdonensis DSW-74</name>
    <dbReference type="NCBI Taxonomy" id="1300349"/>
    <lineage>
        <taxon>Bacteria</taxon>
        <taxon>Pseudomonadati</taxon>
        <taxon>Pseudomonadota</taxon>
        <taxon>Alphaproteobacteria</taxon>
        <taxon>Sphingomonadales</taxon>
        <taxon>Erythrobacteraceae</taxon>
        <taxon>Erythrobacter/Porphyrobacter group</taxon>
        <taxon>Erythrobacter</taxon>
    </lineage>
</organism>
<dbReference type="Gene3D" id="3.40.50.720">
    <property type="entry name" value="NAD(P)-binding Rossmann-like Domain"/>
    <property type="match status" value="1"/>
</dbReference>
<evidence type="ECO:0000259" key="4">
    <source>
        <dbReference type="SMART" id="SM00822"/>
    </source>
</evidence>
<protein>
    <submittedName>
        <fullName evidence="5">Short-chain dehydrogenase/reductase SDR</fullName>
    </submittedName>
</protein>
<dbReference type="RefSeq" id="WP_068862052.1">
    <property type="nucleotide sequence ID" value="NZ_LZYB01000001.1"/>
</dbReference>
<dbReference type="PRINTS" id="PR00080">
    <property type="entry name" value="SDRFAMILY"/>
</dbReference>
<evidence type="ECO:0000256" key="1">
    <source>
        <dbReference type="ARBA" id="ARBA00006484"/>
    </source>
</evidence>
<dbReference type="InterPro" id="IPR002347">
    <property type="entry name" value="SDR_fam"/>
</dbReference>
<keyword evidence="2" id="KW-0560">Oxidoreductase</keyword>
<dbReference type="InterPro" id="IPR057326">
    <property type="entry name" value="KR_dom"/>
</dbReference>
<comment type="similarity">
    <text evidence="1 3">Belongs to the short-chain dehydrogenases/reductases (SDR) family.</text>
</comment>
<sequence>MNVAGKTVLLTGGSAGIGREIARQLKAKGAEVILTGRDPDRLAAMAAEGFETLSADLSNAAGVDALVAALEDRPVDILINNAGLGVAHDVRGGLPDPDAADGCFYANLSAPVRLTTALLPRLRARPQAAIINVTSGLAIAPNTASSVYCASKAGLRSFTMSLRAQLKGEPIRVIEALPPVVDTQMTADRDMSKMPPQECARQIIAALEQGRDEANVGMVKLLRAVYSLSPALARKVMIRF</sequence>
<dbReference type="GO" id="GO:0016020">
    <property type="term" value="C:membrane"/>
    <property type="evidence" value="ECO:0007669"/>
    <property type="project" value="TreeGrafter"/>
</dbReference>
<evidence type="ECO:0000313" key="5">
    <source>
        <dbReference type="EMBL" id="OBV12178.1"/>
    </source>
</evidence>
<reference evidence="5 6" key="1">
    <citation type="submission" date="2016-06" db="EMBL/GenBank/DDBJ databases">
        <title>Genome sequence of Porphyrobacter dokdonensis DSW-74.</title>
        <authorList>
            <person name="Kim J.F."/>
            <person name="Song J.Y."/>
        </authorList>
    </citation>
    <scope>NUCLEOTIDE SEQUENCE [LARGE SCALE GENOMIC DNA]</scope>
    <source>
        <strain evidence="5 6">DSW-74</strain>
    </source>
</reference>
<dbReference type="Proteomes" id="UP000092484">
    <property type="component" value="Unassembled WGS sequence"/>
</dbReference>
<accession>A0A1A7BHZ4</accession>
<dbReference type="InterPro" id="IPR036291">
    <property type="entry name" value="NAD(P)-bd_dom_sf"/>
</dbReference>
<dbReference type="InterPro" id="IPR020904">
    <property type="entry name" value="Sc_DH/Rdtase_CS"/>
</dbReference>
<name>A0A1A7BHZ4_9SPHN</name>
<dbReference type="SMART" id="SM00822">
    <property type="entry name" value="PKS_KR"/>
    <property type="match status" value="1"/>
</dbReference>
<dbReference type="EMBL" id="LZYB01000001">
    <property type="protein sequence ID" value="OBV12178.1"/>
    <property type="molecule type" value="Genomic_DNA"/>
</dbReference>